<proteinExistence type="predicted"/>
<dbReference type="EMBL" id="ASHM01112693">
    <property type="protein sequence ID" value="PNX70335.1"/>
    <property type="molecule type" value="Genomic_DNA"/>
</dbReference>
<reference evidence="1 2" key="2">
    <citation type="journal article" date="2017" name="Front. Plant Sci.">
        <title>Gene Classification and Mining of Molecular Markers Useful in Red Clover (Trifolium pratense) Breeding.</title>
        <authorList>
            <person name="Istvanek J."/>
            <person name="Dluhosova J."/>
            <person name="Dluhos P."/>
            <person name="Patkova L."/>
            <person name="Nedelnik J."/>
            <person name="Repkova J."/>
        </authorList>
    </citation>
    <scope>NUCLEOTIDE SEQUENCE [LARGE SCALE GENOMIC DNA]</scope>
    <source>
        <strain evidence="2">cv. Tatra</strain>
        <tissue evidence="1">Young leaves</tissue>
    </source>
</reference>
<protein>
    <submittedName>
        <fullName evidence="1">Uncharacterized protein</fullName>
    </submittedName>
</protein>
<evidence type="ECO:0000313" key="2">
    <source>
        <dbReference type="Proteomes" id="UP000236291"/>
    </source>
</evidence>
<reference evidence="1 2" key="1">
    <citation type="journal article" date="2014" name="Am. J. Bot.">
        <title>Genome assembly and annotation for red clover (Trifolium pratense; Fabaceae).</title>
        <authorList>
            <person name="Istvanek J."/>
            <person name="Jaros M."/>
            <person name="Krenek A."/>
            <person name="Repkova J."/>
        </authorList>
    </citation>
    <scope>NUCLEOTIDE SEQUENCE [LARGE SCALE GENOMIC DNA]</scope>
    <source>
        <strain evidence="2">cv. Tatra</strain>
        <tissue evidence="1">Young leaves</tissue>
    </source>
</reference>
<sequence length="26" mass="3007">VPSSPAHDDIQTSAITLTWRRSQFRH</sequence>
<gene>
    <name evidence="1" type="ORF">L195_g057290</name>
</gene>
<organism evidence="1 2">
    <name type="scientific">Trifolium pratense</name>
    <name type="common">Red clover</name>
    <dbReference type="NCBI Taxonomy" id="57577"/>
    <lineage>
        <taxon>Eukaryota</taxon>
        <taxon>Viridiplantae</taxon>
        <taxon>Streptophyta</taxon>
        <taxon>Embryophyta</taxon>
        <taxon>Tracheophyta</taxon>
        <taxon>Spermatophyta</taxon>
        <taxon>Magnoliopsida</taxon>
        <taxon>eudicotyledons</taxon>
        <taxon>Gunneridae</taxon>
        <taxon>Pentapetalae</taxon>
        <taxon>rosids</taxon>
        <taxon>fabids</taxon>
        <taxon>Fabales</taxon>
        <taxon>Fabaceae</taxon>
        <taxon>Papilionoideae</taxon>
        <taxon>50 kb inversion clade</taxon>
        <taxon>NPAAA clade</taxon>
        <taxon>Hologalegina</taxon>
        <taxon>IRL clade</taxon>
        <taxon>Trifolieae</taxon>
        <taxon>Trifolium</taxon>
    </lineage>
</organism>
<evidence type="ECO:0000313" key="1">
    <source>
        <dbReference type="EMBL" id="PNX70335.1"/>
    </source>
</evidence>
<dbReference type="AlphaFoldDB" id="A0A2K3KVN6"/>
<feature type="non-terminal residue" evidence="1">
    <location>
        <position position="1"/>
    </location>
</feature>
<dbReference type="Proteomes" id="UP000236291">
    <property type="component" value="Unassembled WGS sequence"/>
</dbReference>
<name>A0A2K3KVN6_TRIPR</name>
<comment type="caution">
    <text evidence="1">The sequence shown here is derived from an EMBL/GenBank/DDBJ whole genome shotgun (WGS) entry which is preliminary data.</text>
</comment>
<accession>A0A2K3KVN6</accession>